<feature type="region of interest" description="Disordered" evidence="6">
    <location>
        <begin position="1"/>
        <end position="91"/>
    </location>
</feature>
<feature type="transmembrane region" description="Helical" evidence="7">
    <location>
        <begin position="131"/>
        <end position="154"/>
    </location>
</feature>
<comment type="similarity">
    <text evidence="2">Belongs to the CD225/Dispanin family.</text>
</comment>
<keyword evidence="4 7" id="KW-1133">Transmembrane helix</keyword>
<evidence type="ECO:0000256" key="5">
    <source>
        <dbReference type="ARBA" id="ARBA00023136"/>
    </source>
</evidence>
<dbReference type="EnsemblMetazoa" id="G19577.7">
    <property type="protein sequence ID" value="G19577.7:cds"/>
    <property type="gene ID" value="G19577"/>
</dbReference>
<comment type="subcellular location">
    <subcellularLocation>
        <location evidence="1">Membrane</location>
    </subcellularLocation>
</comment>
<dbReference type="EnsemblMetazoa" id="G19577.4">
    <property type="protein sequence ID" value="G19577.4:cds"/>
    <property type="gene ID" value="G19577"/>
</dbReference>
<evidence type="ECO:0000256" key="2">
    <source>
        <dbReference type="ARBA" id="ARBA00006843"/>
    </source>
</evidence>
<evidence type="ECO:0000256" key="3">
    <source>
        <dbReference type="ARBA" id="ARBA00022692"/>
    </source>
</evidence>
<dbReference type="Pfam" id="PF04505">
    <property type="entry name" value="CD225"/>
    <property type="match status" value="1"/>
</dbReference>
<evidence type="ECO:0000256" key="6">
    <source>
        <dbReference type="SAM" id="MobiDB-lite"/>
    </source>
</evidence>
<dbReference type="GO" id="GO:0016020">
    <property type="term" value="C:membrane"/>
    <property type="evidence" value="ECO:0007669"/>
    <property type="project" value="UniProtKB-SubCell"/>
</dbReference>
<name>A0A8W8JIL2_MAGGI</name>
<evidence type="ECO:0000313" key="9">
    <source>
        <dbReference type="Proteomes" id="UP000005408"/>
    </source>
</evidence>
<dbReference type="EnsemblMetazoa" id="G19577.3">
    <property type="protein sequence ID" value="G19577.3:cds"/>
    <property type="gene ID" value="G19577"/>
</dbReference>
<reference evidence="8" key="1">
    <citation type="submission" date="2022-08" db="UniProtKB">
        <authorList>
            <consortium name="EnsemblMetazoa"/>
        </authorList>
    </citation>
    <scope>IDENTIFICATION</scope>
    <source>
        <strain evidence="8">05x7-T-G4-1.051#20</strain>
    </source>
</reference>
<feature type="transmembrane region" description="Helical" evidence="7">
    <location>
        <begin position="179"/>
        <end position="205"/>
    </location>
</feature>
<organism evidence="8 9">
    <name type="scientific">Magallana gigas</name>
    <name type="common">Pacific oyster</name>
    <name type="synonym">Crassostrea gigas</name>
    <dbReference type="NCBI Taxonomy" id="29159"/>
    <lineage>
        <taxon>Eukaryota</taxon>
        <taxon>Metazoa</taxon>
        <taxon>Spiralia</taxon>
        <taxon>Lophotrochozoa</taxon>
        <taxon>Mollusca</taxon>
        <taxon>Bivalvia</taxon>
        <taxon>Autobranchia</taxon>
        <taxon>Pteriomorphia</taxon>
        <taxon>Ostreida</taxon>
        <taxon>Ostreoidea</taxon>
        <taxon>Ostreidae</taxon>
        <taxon>Magallana</taxon>
    </lineage>
</organism>
<dbReference type="AlphaFoldDB" id="A0A8W8JIL2"/>
<dbReference type="InterPro" id="IPR007593">
    <property type="entry name" value="CD225/Dispanin_fam"/>
</dbReference>
<accession>A0A8W8JIL2</accession>
<dbReference type="OMA" id="ATMVISQ"/>
<feature type="compositionally biased region" description="Low complexity" evidence="6">
    <location>
        <begin position="75"/>
        <end position="91"/>
    </location>
</feature>
<dbReference type="PANTHER" id="PTHR14948:SF25">
    <property type="entry name" value="DUF4190 DOMAIN-CONTAINING PROTEIN"/>
    <property type="match status" value="1"/>
</dbReference>
<keyword evidence="9" id="KW-1185">Reference proteome</keyword>
<feature type="compositionally biased region" description="Polar residues" evidence="6">
    <location>
        <begin position="13"/>
        <end position="26"/>
    </location>
</feature>
<evidence type="ECO:0000313" key="8">
    <source>
        <dbReference type="EnsemblMetazoa" id="G19577.4:cds"/>
    </source>
</evidence>
<dbReference type="EnsemblMetazoa" id="G19577.5">
    <property type="protein sequence ID" value="G19577.5:cds"/>
    <property type="gene ID" value="G19577"/>
</dbReference>
<keyword evidence="5 7" id="KW-0472">Membrane</keyword>
<dbReference type="PANTHER" id="PTHR14948">
    <property type="entry name" value="NG5"/>
    <property type="match status" value="1"/>
</dbReference>
<sequence length="208" mass="22288">MSAEEKSGPPPSYNQTANPNDQANYTYGNQYGQYPGGQYQGNQYPPPDGTQYPSNQYPPPGGIQYPSSQYPPPGGIQYPGNQYPQQGGAPYPSNQYQPQYGVPGQPMMTTVVAQPGSVPMVVNTTRPRTDYMVPAVLSCLCCFCPTGIFAILAASRANSAAAEGDFVEAEAQSSRARTLVIISVVVGIFAIVLGIISRVVIYSAYPHY</sequence>
<keyword evidence="3 7" id="KW-0812">Transmembrane</keyword>
<dbReference type="InterPro" id="IPR051423">
    <property type="entry name" value="CD225/Dispanin"/>
</dbReference>
<protein>
    <recommendedName>
        <fullName evidence="10">Proline-rich transmembrane protein 1</fullName>
    </recommendedName>
</protein>
<evidence type="ECO:0000256" key="4">
    <source>
        <dbReference type="ARBA" id="ARBA00022989"/>
    </source>
</evidence>
<proteinExistence type="inferred from homology"/>
<dbReference type="Proteomes" id="UP000005408">
    <property type="component" value="Unassembled WGS sequence"/>
</dbReference>
<evidence type="ECO:0008006" key="10">
    <source>
        <dbReference type="Google" id="ProtNLM"/>
    </source>
</evidence>
<evidence type="ECO:0000256" key="7">
    <source>
        <dbReference type="SAM" id="Phobius"/>
    </source>
</evidence>
<evidence type="ECO:0000256" key="1">
    <source>
        <dbReference type="ARBA" id="ARBA00004370"/>
    </source>
</evidence>
<dbReference type="OrthoDB" id="10038436at2759"/>